<proteinExistence type="predicted"/>
<evidence type="ECO:0008006" key="2">
    <source>
        <dbReference type="Google" id="ProtNLM"/>
    </source>
</evidence>
<name>A0A126SZ15_9BACT</name>
<evidence type="ECO:0000313" key="1">
    <source>
        <dbReference type="EMBL" id="AMK59523.1"/>
    </source>
</evidence>
<dbReference type="Gene3D" id="3.40.630.10">
    <property type="entry name" value="Zn peptidases"/>
    <property type="match status" value="1"/>
</dbReference>
<dbReference type="CDD" id="cd06233">
    <property type="entry name" value="M14-like"/>
    <property type="match status" value="1"/>
</dbReference>
<sequence>MKGPDGGPLATDVARLGPKDARFILGIGSGTHGVEGYCGSGIQTALLSEGFGRDLPPDTAILFIHAINPYGFAWNRRVNEDNVDLNRNFLDHSKPHPENPGYDELADVINPRDISPETMAESREKMKAYAEKHGHPAMQHALSAGQYTHPGGVQYGGREPVWSNRTLRAIIREEMGMAERVIFVDIHTGLGARGAGEMICTDPETADTFKRMKAWWGPIVRSTVGGGSISSDVPGSIPVCFAQELAGREVTSGGLEFGTVPIREVTVALQADNWLHQNGGHKNPKAKEVAKMIRDAFYVDADDWKETVTAQTRDVCAAALKALRAPHK</sequence>
<dbReference type="SUPFAM" id="SSF53187">
    <property type="entry name" value="Zn-dependent exopeptidases"/>
    <property type="match status" value="1"/>
</dbReference>
<dbReference type="EMBL" id="KU144991">
    <property type="protein sequence ID" value="AMK59523.1"/>
    <property type="molecule type" value="Genomic_DNA"/>
</dbReference>
<dbReference type="InterPro" id="IPR021259">
    <property type="entry name" value="DUF2817"/>
</dbReference>
<accession>A0A126SZ15</accession>
<dbReference type="AlphaFoldDB" id="A0A126SZ15"/>
<reference evidence="1" key="1">
    <citation type="journal article" date="2016" name="Appl. Environ. Microbiol.">
        <title>Functional Metagenomics of a Biostimulated Petroleum-Contaminated Soil Reveals an Extraordinary Diversity of Extradiol Dioxygenases.</title>
        <authorList>
            <person name="Terron-Gonzalez L."/>
            <person name="Martin-Cabello G."/>
            <person name="Ferrer M."/>
            <person name="Santero E."/>
        </authorList>
    </citation>
    <scope>NUCLEOTIDE SEQUENCE</scope>
</reference>
<organism evidence="1">
    <name type="scientific">uncultured bacterium UPO68_UPO87</name>
    <dbReference type="NCBI Taxonomy" id="1776988"/>
    <lineage>
        <taxon>Bacteria</taxon>
        <taxon>environmental samples</taxon>
    </lineage>
</organism>
<dbReference type="Pfam" id="PF10994">
    <property type="entry name" value="DUF2817"/>
    <property type="match status" value="1"/>
</dbReference>
<protein>
    <recommendedName>
        <fullName evidence="2">DUF2817 domain-containing protein</fullName>
    </recommendedName>
</protein>